<dbReference type="PANTHER" id="PTHR11842:SF10">
    <property type="entry name" value="MITOTIC SPINDLE ASSEMBLY CHECKPOINT PROTEIN MAD2B"/>
    <property type="match status" value="1"/>
</dbReference>
<dbReference type="SUPFAM" id="SSF56019">
    <property type="entry name" value="The spindle assembly checkpoint protein mad2"/>
    <property type="match status" value="1"/>
</dbReference>
<organism evidence="2 3">
    <name type="scientific">Pleodorina starrii</name>
    <dbReference type="NCBI Taxonomy" id="330485"/>
    <lineage>
        <taxon>Eukaryota</taxon>
        <taxon>Viridiplantae</taxon>
        <taxon>Chlorophyta</taxon>
        <taxon>core chlorophytes</taxon>
        <taxon>Chlorophyceae</taxon>
        <taxon>CS clade</taxon>
        <taxon>Chlamydomonadales</taxon>
        <taxon>Volvocaceae</taxon>
        <taxon>Pleodorina</taxon>
    </lineage>
</organism>
<dbReference type="InterPro" id="IPR003511">
    <property type="entry name" value="HORMA_dom"/>
</dbReference>
<evidence type="ECO:0000259" key="1">
    <source>
        <dbReference type="PROSITE" id="PS50815"/>
    </source>
</evidence>
<gene>
    <name evidence="2" type="primary">PLEST004390</name>
    <name evidence="2" type="ORF">PLESTB_000187700</name>
</gene>
<accession>A0A9W6BCA9</accession>
<evidence type="ECO:0000313" key="2">
    <source>
        <dbReference type="EMBL" id="GLC49150.1"/>
    </source>
</evidence>
<dbReference type="InterPro" id="IPR036570">
    <property type="entry name" value="HORMA_dom_sf"/>
</dbReference>
<dbReference type="EMBL" id="BRXU01000002">
    <property type="protein sequence ID" value="GLC49150.1"/>
    <property type="molecule type" value="Genomic_DNA"/>
</dbReference>
<evidence type="ECO:0000313" key="3">
    <source>
        <dbReference type="Proteomes" id="UP001165080"/>
    </source>
</evidence>
<dbReference type="Pfam" id="PF02301">
    <property type="entry name" value="HORMA"/>
    <property type="match status" value="1"/>
</dbReference>
<proteinExistence type="predicted"/>
<name>A0A9W6BCA9_9CHLO</name>
<comment type="caution">
    <text evidence="2">The sequence shown here is derived from an EMBL/GenBank/DDBJ whole genome shotgun (WGS) entry which is preliminary data.</text>
</comment>
<dbReference type="AlphaFoldDB" id="A0A9W6BCA9"/>
<dbReference type="PROSITE" id="PS50815">
    <property type="entry name" value="HORMA"/>
    <property type="match status" value="1"/>
</dbReference>
<reference evidence="2 3" key="1">
    <citation type="journal article" date="2023" name="Commun. Biol.">
        <title>Reorganization of the ancestral sex-determining regions during the evolution of trioecy in Pleodorina starrii.</title>
        <authorList>
            <person name="Takahashi K."/>
            <person name="Suzuki S."/>
            <person name="Kawai-Toyooka H."/>
            <person name="Yamamoto K."/>
            <person name="Hamaji T."/>
            <person name="Ootsuki R."/>
            <person name="Yamaguchi H."/>
            <person name="Kawachi M."/>
            <person name="Higashiyama T."/>
            <person name="Nozaki H."/>
        </authorList>
    </citation>
    <scope>NUCLEOTIDE SEQUENCE [LARGE SCALE GENOMIC DNA]</scope>
    <source>
        <strain evidence="2 3">NIES-4479</strain>
    </source>
</reference>
<dbReference type="InterPro" id="IPR045091">
    <property type="entry name" value="Mad2-like"/>
</dbReference>
<keyword evidence="3" id="KW-1185">Reference proteome</keyword>
<sequence>MPNEIQANLLACFLEFLEVAVHTILYTRNLYHKEAFERCRAFNTFTRRSRHPELNSYISSTISRLKPLLESGHLRELAVVFLDAKGRALERVTFTTQLLFPLAGADPVGQQPQQPPPQVDVGAFEAGLGSALLKLQFIDSILQPLPQGCSFELVAYSTSRAGVDSQYFGEESGGGLELRQPISGQPLKTVCVPGCLNMQVLVEESARS</sequence>
<protein>
    <recommendedName>
        <fullName evidence="1">HORMA domain-containing protein</fullName>
    </recommendedName>
</protein>
<feature type="domain" description="HORMA" evidence="1">
    <location>
        <begin position="7"/>
        <end position="202"/>
    </location>
</feature>
<dbReference type="PANTHER" id="PTHR11842">
    <property type="entry name" value="MITOTIC SPINDLE ASSEMBLY CHECKPOINT PROTEIN MAD2"/>
    <property type="match status" value="1"/>
</dbReference>
<dbReference type="Gene3D" id="3.30.900.10">
    <property type="entry name" value="HORMA domain"/>
    <property type="match status" value="1"/>
</dbReference>
<dbReference type="OrthoDB" id="21254at2759"/>
<dbReference type="Proteomes" id="UP001165080">
    <property type="component" value="Unassembled WGS sequence"/>
</dbReference>
<dbReference type="GO" id="GO:0016035">
    <property type="term" value="C:zeta DNA polymerase complex"/>
    <property type="evidence" value="ECO:0007669"/>
    <property type="project" value="TreeGrafter"/>
</dbReference>